<reference evidence="1 2" key="1">
    <citation type="submission" date="2015-09" db="EMBL/GenBank/DDBJ databases">
        <authorList>
            <consortium name="Pathogen Informatics"/>
        </authorList>
    </citation>
    <scope>NUCLEOTIDE SEQUENCE [LARGE SCALE GENOMIC DNA]</scope>
    <source>
        <strain evidence="1 2">2789STDY5608868</strain>
    </source>
</reference>
<protein>
    <submittedName>
        <fullName evidence="1">Uncharacterized protein</fullName>
    </submittedName>
</protein>
<accession>A0A173T979</accession>
<dbReference type="AlphaFoldDB" id="A0A173T979"/>
<dbReference type="RefSeq" id="WP_055258805.1">
    <property type="nucleotide sequence ID" value="NZ_CYXT01000014.1"/>
</dbReference>
<dbReference type="Proteomes" id="UP000095598">
    <property type="component" value="Unassembled WGS sequence"/>
</dbReference>
<sequence length="206" mass="24188">MTKYKVEKYLKKLTNGTSFWFHVGIASDESEIGLDIHGENPENEDWQWYFPIKNSDDKKDLLEAIKKEIEDAVDCFDIEENVYRMLEAKRNGFQGVPNVVDLVANEQYKEKALREFYQRLDNWKDEIDLKNPESKKIANILFNMHLDLDYDSCIDDYKEELDMLSQTIDKLSEGNDPLFYVLQTIAGQHEDEENLLVDGDGDFIER</sequence>
<evidence type="ECO:0000313" key="1">
    <source>
        <dbReference type="EMBL" id="CUM99284.1"/>
    </source>
</evidence>
<name>A0A173T979_ANAHA</name>
<organism evidence="1 2">
    <name type="scientific">Anaerostipes hadrus</name>
    <dbReference type="NCBI Taxonomy" id="649756"/>
    <lineage>
        <taxon>Bacteria</taxon>
        <taxon>Bacillati</taxon>
        <taxon>Bacillota</taxon>
        <taxon>Clostridia</taxon>
        <taxon>Lachnospirales</taxon>
        <taxon>Lachnospiraceae</taxon>
        <taxon>Anaerostipes</taxon>
    </lineage>
</organism>
<evidence type="ECO:0000313" key="2">
    <source>
        <dbReference type="Proteomes" id="UP000095598"/>
    </source>
</evidence>
<dbReference type="EMBL" id="CYXT01000014">
    <property type="protein sequence ID" value="CUM99284.1"/>
    <property type="molecule type" value="Genomic_DNA"/>
</dbReference>
<gene>
    <name evidence="1" type="ORF">ERS852425_01911</name>
</gene>
<proteinExistence type="predicted"/>